<comment type="caution">
    <text evidence="8">The sequence shown here is derived from an EMBL/GenBank/DDBJ whole genome shotgun (WGS) entry which is preliminary data.</text>
</comment>
<dbReference type="Gene3D" id="1.50.10.130">
    <property type="entry name" value="Terpene synthase, N-terminal domain"/>
    <property type="match status" value="1"/>
</dbReference>
<accession>A0A6D2HCJ7</accession>
<dbReference type="Gene3D" id="1.10.600.10">
    <property type="entry name" value="Farnesyl Diphosphate Synthase"/>
    <property type="match status" value="1"/>
</dbReference>
<dbReference type="EMBL" id="CACVBM020000044">
    <property type="protein sequence ID" value="CAA7013456.1"/>
    <property type="molecule type" value="Genomic_DNA"/>
</dbReference>
<dbReference type="InterPro" id="IPR008930">
    <property type="entry name" value="Terpenoid_cyclase/PrenylTrfase"/>
</dbReference>
<dbReference type="PANTHER" id="PTHR31225">
    <property type="entry name" value="OS04G0344100 PROTEIN-RELATED"/>
    <property type="match status" value="1"/>
</dbReference>
<dbReference type="SUPFAM" id="SSF48239">
    <property type="entry name" value="Terpenoid cyclases/Protein prenyltransferases"/>
    <property type="match status" value="1"/>
</dbReference>
<dbReference type="InterPro" id="IPR005630">
    <property type="entry name" value="Terpene_synthase_metal-bd"/>
</dbReference>
<keyword evidence="1" id="KW-0479">Metal-binding</keyword>
<dbReference type="PANTHER" id="PTHR31225:SF242">
    <property type="entry name" value="TERPENOID SYNTHASE 9"/>
    <property type="match status" value="1"/>
</dbReference>
<evidence type="ECO:0000313" key="9">
    <source>
        <dbReference type="Proteomes" id="UP000467841"/>
    </source>
</evidence>
<dbReference type="InterPro" id="IPR036965">
    <property type="entry name" value="Terpene_synth_N_sf"/>
</dbReference>
<dbReference type="GO" id="GO:0016102">
    <property type="term" value="P:diterpenoid biosynthetic process"/>
    <property type="evidence" value="ECO:0007669"/>
    <property type="project" value="InterPro"/>
</dbReference>
<dbReference type="Pfam" id="PF01397">
    <property type="entry name" value="Terpene_synth"/>
    <property type="match status" value="1"/>
</dbReference>
<feature type="domain" description="Terpene synthase metal-binding" evidence="7">
    <location>
        <begin position="318"/>
        <end position="559"/>
    </location>
</feature>
<evidence type="ECO:0000256" key="1">
    <source>
        <dbReference type="ARBA" id="ARBA00022723"/>
    </source>
</evidence>
<keyword evidence="9" id="KW-1185">Reference proteome</keyword>
<dbReference type="Pfam" id="PF03936">
    <property type="entry name" value="Terpene_synth_C"/>
    <property type="match status" value="1"/>
</dbReference>
<dbReference type="InterPro" id="IPR050148">
    <property type="entry name" value="Terpene_synthase-like"/>
</dbReference>
<evidence type="ECO:0000313" key="8">
    <source>
        <dbReference type="EMBL" id="CAA7013456.1"/>
    </source>
</evidence>
<dbReference type="OrthoDB" id="1039246at2759"/>
<proteinExistence type="inferred from homology"/>
<keyword evidence="2" id="KW-0460">Magnesium</keyword>
<feature type="domain" description="Terpene synthase N-terminal" evidence="6">
    <location>
        <begin position="84"/>
        <end position="261"/>
    </location>
</feature>
<name>A0A6D2HCJ7_9BRAS</name>
<dbReference type="AlphaFoldDB" id="A0A6D2HCJ7"/>
<reference evidence="8" key="1">
    <citation type="submission" date="2020-01" db="EMBL/GenBank/DDBJ databases">
        <authorList>
            <person name="Mishra B."/>
        </authorList>
    </citation>
    <scope>NUCLEOTIDE SEQUENCE [LARGE SCALE GENOMIC DNA]</scope>
</reference>
<dbReference type="Proteomes" id="UP000467841">
    <property type="component" value="Unassembled WGS sequence"/>
</dbReference>
<comment type="similarity">
    <text evidence="5">Belongs to the terpene synthase family. Tpsa subfamily.</text>
</comment>
<evidence type="ECO:0000259" key="7">
    <source>
        <dbReference type="Pfam" id="PF03936"/>
    </source>
</evidence>
<dbReference type="CDD" id="cd00684">
    <property type="entry name" value="Terpene_cyclase_plant_C1"/>
    <property type="match status" value="1"/>
</dbReference>
<organism evidence="8 9">
    <name type="scientific">Microthlaspi erraticum</name>
    <dbReference type="NCBI Taxonomy" id="1685480"/>
    <lineage>
        <taxon>Eukaryota</taxon>
        <taxon>Viridiplantae</taxon>
        <taxon>Streptophyta</taxon>
        <taxon>Embryophyta</taxon>
        <taxon>Tracheophyta</taxon>
        <taxon>Spermatophyta</taxon>
        <taxon>Magnoliopsida</taxon>
        <taxon>eudicotyledons</taxon>
        <taxon>Gunneridae</taxon>
        <taxon>Pentapetalae</taxon>
        <taxon>rosids</taxon>
        <taxon>malvids</taxon>
        <taxon>Brassicales</taxon>
        <taxon>Brassicaceae</taxon>
        <taxon>Coluteocarpeae</taxon>
        <taxon>Microthlaspi</taxon>
    </lineage>
</organism>
<evidence type="ECO:0000256" key="3">
    <source>
        <dbReference type="ARBA" id="ARBA00023211"/>
    </source>
</evidence>
<sequence length="617" mass="71466">MDSIQLVMNMDTIASFAPIHKPKHFLPSWTNFFPACKLSRFPLISFPGKPSKLVRLKANTITAPKCVDQESNRTFHKVPPSQWDWGQHFLSVHVDVTEMDALRIEIEELKPIVRGMLMSSQSVDSTKKRVCLIYLLVSLGLMYLFEDEIEKSLQENFEKIEDVLAGENDCPRFPTSFGFSEHTVTKCLLVFTRFKGEDGKFKECLVEDVKGMVSFYEAAHLGTTTEDIMDEALSFTTSKLESLAKYGDGFSHITARIKNALCMPQHFNNEMVFTREYITFYENEEDHNKMLLRFAKINFRFLQQNWIQELTTLGRWWKQQDYASKLPPYFRDRLTECYLYSLLTYFEPRFSRGRAAILNISTLVTLIDDTCDRYAPLSDIADLVACVERWDPDNLDCLPDYMKIVFKAAWDILEKCESEGKSEEGSSFDVQGLLGELKIYLRANLRFAEWAQTDLVPTTLDEYFEIGGTEVTMHISVGGTFLALGKTDRDKAYEWLKSRPKYIQAQAKRGRLMNDITGFYDDMSRGYKPNAVNYYMKQYNVTEDEALADLHMMVRELDKTVNEEFLKTAKKMPRKILRGPIGFGNTVVFSYRFGEEFTFPERFKEHITSLFVNLIPL</sequence>
<evidence type="ECO:0008006" key="10">
    <source>
        <dbReference type="Google" id="ProtNLM"/>
    </source>
</evidence>
<dbReference type="SUPFAM" id="SSF48576">
    <property type="entry name" value="Terpenoid synthases"/>
    <property type="match status" value="1"/>
</dbReference>
<evidence type="ECO:0000256" key="2">
    <source>
        <dbReference type="ARBA" id="ARBA00022842"/>
    </source>
</evidence>
<dbReference type="InterPro" id="IPR044814">
    <property type="entry name" value="Terpene_cyclase_plant_C1"/>
</dbReference>
<gene>
    <name evidence="8" type="ORF">MERR_LOCUS690</name>
</gene>
<evidence type="ECO:0000259" key="6">
    <source>
        <dbReference type="Pfam" id="PF01397"/>
    </source>
</evidence>
<dbReference type="InterPro" id="IPR001906">
    <property type="entry name" value="Terpene_synth_N"/>
</dbReference>
<evidence type="ECO:0000256" key="5">
    <source>
        <dbReference type="ARBA" id="ARBA00038405"/>
    </source>
</evidence>
<dbReference type="GO" id="GO:0000287">
    <property type="term" value="F:magnesium ion binding"/>
    <property type="evidence" value="ECO:0007669"/>
    <property type="project" value="InterPro"/>
</dbReference>
<protein>
    <recommendedName>
        <fullName evidence="10">Terpene synthase metal-binding domain-containing protein</fullName>
    </recommendedName>
</protein>
<keyword evidence="3" id="KW-0464">Manganese</keyword>
<evidence type="ECO:0000256" key="4">
    <source>
        <dbReference type="ARBA" id="ARBA00023239"/>
    </source>
</evidence>
<dbReference type="InterPro" id="IPR008949">
    <property type="entry name" value="Isoprenoid_synthase_dom_sf"/>
</dbReference>
<keyword evidence="4" id="KW-0456">Lyase</keyword>
<dbReference type="GO" id="GO:0010333">
    <property type="term" value="F:terpene synthase activity"/>
    <property type="evidence" value="ECO:0007669"/>
    <property type="project" value="InterPro"/>
</dbReference>